<dbReference type="EMBL" id="QFGA01000002">
    <property type="protein sequence ID" value="TEB05710.1"/>
    <property type="molecule type" value="Genomic_DNA"/>
</dbReference>
<dbReference type="Gene3D" id="1.20.1090.10">
    <property type="entry name" value="Dehydroquinate synthase-like - alpha domain"/>
    <property type="match status" value="1"/>
</dbReference>
<feature type="domain" description="Fe-containing alcohol dehydrogenase-like C-terminal" evidence="5">
    <location>
        <begin position="188"/>
        <end position="383"/>
    </location>
</feature>
<dbReference type="PANTHER" id="PTHR11496:SF102">
    <property type="entry name" value="ALCOHOL DEHYDROGENASE 4"/>
    <property type="match status" value="1"/>
</dbReference>
<dbReference type="FunFam" id="3.40.50.1970:FF:000003">
    <property type="entry name" value="Alcohol dehydrogenase, iron-containing"/>
    <property type="match status" value="1"/>
</dbReference>
<dbReference type="AlphaFoldDB" id="A0A4Y7RAL7"/>
<evidence type="ECO:0000259" key="5">
    <source>
        <dbReference type="Pfam" id="PF25137"/>
    </source>
</evidence>
<dbReference type="SUPFAM" id="SSF56796">
    <property type="entry name" value="Dehydroquinate synthase-like"/>
    <property type="match status" value="1"/>
</dbReference>
<sequence>MLMQQRMFNLPPVIHFGPGVSKNVGKIALEYGAKKVFFIYDKALGEMPKGIAKILKDDGLDVLEFNEIVPNPPEEMMEEAAKIGRDANVDLVLAVGGGSTIDTAKGVKVLLTNPAPLYQYFGMGTVKNPTPPLIAIPTTSGTGSEVTSMTIITSPKNSRKYAVGGRHVPCEAAIADPELLIPLPAPVTASTGMDALTHAIEAYTCKLATPISDIFAIKAIELISNSLVKATYDGENLEARSDMLMGSLMAGVAFDNAMVALTHSIAHPLSARCGLGHGAANAAVLPYVMEYNAPVCPERTIDVGVAMGLNLQGLSREEACKKVVDAIFDLNKTLKIPTLKEAGVQKSVFQDIVNDAMTYEPPTQFNPRKVTAADVLAILEKAY</sequence>
<dbReference type="Proteomes" id="UP000298324">
    <property type="component" value="Unassembled WGS sequence"/>
</dbReference>
<dbReference type="EC" id="1.1.1.202" evidence="6"/>
<dbReference type="InterPro" id="IPR056798">
    <property type="entry name" value="ADH_Fe_C"/>
</dbReference>
<dbReference type="GO" id="GO:0004022">
    <property type="term" value="F:alcohol dehydrogenase (NAD+) activity"/>
    <property type="evidence" value="ECO:0007669"/>
    <property type="project" value="TreeGrafter"/>
</dbReference>
<dbReference type="PROSITE" id="PS00913">
    <property type="entry name" value="ADH_IRON_1"/>
    <property type="match status" value="1"/>
</dbReference>
<dbReference type="Pfam" id="PF25137">
    <property type="entry name" value="ADH_Fe_C"/>
    <property type="match status" value="1"/>
</dbReference>
<protein>
    <submittedName>
        <fullName evidence="6">1,3-propanediol dehydrogenase</fullName>
        <ecNumber evidence="6">1.1.1.202</ecNumber>
    </submittedName>
</protein>
<dbReference type="FunFam" id="1.20.1090.10:FF:000001">
    <property type="entry name" value="Aldehyde-alcohol dehydrogenase"/>
    <property type="match status" value="1"/>
</dbReference>
<dbReference type="InterPro" id="IPR039697">
    <property type="entry name" value="Alcohol_dehydrogenase_Fe"/>
</dbReference>
<evidence type="ECO:0000256" key="3">
    <source>
        <dbReference type="ARBA" id="ARBA00023027"/>
    </source>
</evidence>
<accession>A0A4Y7RAL7</accession>
<dbReference type="PANTHER" id="PTHR11496">
    <property type="entry name" value="ALCOHOL DEHYDROGENASE"/>
    <property type="match status" value="1"/>
</dbReference>
<keyword evidence="7" id="KW-1185">Reference proteome</keyword>
<evidence type="ECO:0000313" key="7">
    <source>
        <dbReference type="Proteomes" id="UP000298324"/>
    </source>
</evidence>
<gene>
    <name evidence="6" type="primary">dhaT_3</name>
    <name evidence="6" type="ORF">Psch_02751</name>
</gene>
<feature type="domain" description="Alcohol dehydrogenase iron-type/glycerol dehydrogenase GldA" evidence="4">
    <location>
        <begin position="11"/>
        <end position="177"/>
    </location>
</feature>
<evidence type="ECO:0000313" key="6">
    <source>
        <dbReference type="EMBL" id="TEB05710.1"/>
    </source>
</evidence>
<comment type="similarity">
    <text evidence="1">Belongs to the iron-containing alcohol dehydrogenase family.</text>
</comment>
<comment type="caution">
    <text evidence="6">The sequence shown here is derived from an EMBL/GenBank/DDBJ whole genome shotgun (WGS) entry which is preliminary data.</text>
</comment>
<evidence type="ECO:0000256" key="2">
    <source>
        <dbReference type="ARBA" id="ARBA00023002"/>
    </source>
</evidence>
<evidence type="ECO:0000256" key="1">
    <source>
        <dbReference type="ARBA" id="ARBA00007358"/>
    </source>
</evidence>
<keyword evidence="2 6" id="KW-0560">Oxidoreductase</keyword>
<organism evidence="6 7">
    <name type="scientific">Pelotomaculum schinkii</name>
    <dbReference type="NCBI Taxonomy" id="78350"/>
    <lineage>
        <taxon>Bacteria</taxon>
        <taxon>Bacillati</taxon>
        <taxon>Bacillota</taxon>
        <taxon>Clostridia</taxon>
        <taxon>Eubacteriales</taxon>
        <taxon>Desulfotomaculaceae</taxon>
        <taxon>Pelotomaculum</taxon>
    </lineage>
</organism>
<evidence type="ECO:0000259" key="4">
    <source>
        <dbReference type="Pfam" id="PF00465"/>
    </source>
</evidence>
<name>A0A4Y7RAL7_9FIRM</name>
<dbReference type="Gene3D" id="3.40.50.1970">
    <property type="match status" value="1"/>
</dbReference>
<dbReference type="InterPro" id="IPR001670">
    <property type="entry name" value="ADH_Fe/GldA"/>
</dbReference>
<keyword evidence="3" id="KW-0520">NAD</keyword>
<dbReference type="RefSeq" id="WP_206663778.1">
    <property type="nucleotide sequence ID" value="NZ_QFGA01000002.1"/>
</dbReference>
<dbReference type="Pfam" id="PF00465">
    <property type="entry name" value="Fe-ADH"/>
    <property type="match status" value="1"/>
</dbReference>
<dbReference type="CDD" id="cd08551">
    <property type="entry name" value="Fe-ADH"/>
    <property type="match status" value="1"/>
</dbReference>
<dbReference type="GO" id="GO:0047516">
    <property type="term" value="F:1,3-propanediol dehydrogenase activity"/>
    <property type="evidence" value="ECO:0007669"/>
    <property type="project" value="UniProtKB-EC"/>
</dbReference>
<dbReference type="GO" id="GO:0046872">
    <property type="term" value="F:metal ion binding"/>
    <property type="evidence" value="ECO:0007669"/>
    <property type="project" value="InterPro"/>
</dbReference>
<proteinExistence type="inferred from homology"/>
<dbReference type="InterPro" id="IPR018211">
    <property type="entry name" value="ADH_Fe_CS"/>
</dbReference>
<reference evidence="6 7" key="1">
    <citation type="journal article" date="2018" name="Environ. Microbiol.">
        <title>Novel energy conservation strategies and behaviour of Pelotomaculum schinkii driving syntrophic propionate catabolism.</title>
        <authorList>
            <person name="Hidalgo-Ahumada C.A.P."/>
            <person name="Nobu M.K."/>
            <person name="Narihiro T."/>
            <person name="Tamaki H."/>
            <person name="Liu W.T."/>
            <person name="Kamagata Y."/>
            <person name="Stams A.J.M."/>
            <person name="Imachi H."/>
            <person name="Sousa D.Z."/>
        </authorList>
    </citation>
    <scope>NUCLEOTIDE SEQUENCE [LARGE SCALE GENOMIC DNA]</scope>
    <source>
        <strain evidence="6 7">HH</strain>
    </source>
</reference>